<gene>
    <name evidence="1" type="ORF">F0145_21075</name>
</gene>
<reference evidence="1 2" key="1">
    <citation type="submission" date="2019-09" db="EMBL/GenBank/DDBJ databases">
        <title>Genome sequence and assembly of Adhaeribacter sp.</title>
        <authorList>
            <person name="Chhetri G."/>
        </authorList>
    </citation>
    <scope>NUCLEOTIDE SEQUENCE [LARGE SCALE GENOMIC DNA]</scope>
    <source>
        <strain evidence="1 2">DK36</strain>
    </source>
</reference>
<name>A0A5M6D1C0_9BACT</name>
<evidence type="ECO:0000313" key="1">
    <source>
        <dbReference type="EMBL" id="KAA5541297.1"/>
    </source>
</evidence>
<keyword evidence="2" id="KW-1185">Reference proteome</keyword>
<dbReference type="AlphaFoldDB" id="A0A5M6D1C0"/>
<evidence type="ECO:0000313" key="2">
    <source>
        <dbReference type="Proteomes" id="UP000323426"/>
    </source>
</evidence>
<dbReference type="EMBL" id="VWSF01000022">
    <property type="protein sequence ID" value="KAA5541297.1"/>
    <property type="molecule type" value="Genomic_DNA"/>
</dbReference>
<organism evidence="1 2">
    <name type="scientific">Adhaeribacter rhizoryzae</name>
    <dbReference type="NCBI Taxonomy" id="2607907"/>
    <lineage>
        <taxon>Bacteria</taxon>
        <taxon>Pseudomonadati</taxon>
        <taxon>Bacteroidota</taxon>
        <taxon>Cytophagia</taxon>
        <taxon>Cytophagales</taxon>
        <taxon>Hymenobacteraceae</taxon>
        <taxon>Adhaeribacter</taxon>
    </lineage>
</organism>
<comment type="caution">
    <text evidence="1">The sequence shown here is derived from an EMBL/GenBank/DDBJ whole genome shotgun (WGS) entry which is preliminary data.</text>
</comment>
<proteinExistence type="predicted"/>
<sequence>MGKKKKKKKNRKHQPTFLQEIGKVIHRKGTEIAVGLVVGIVTNYLTDASEKLLQHFTQNNNRKPEK</sequence>
<accession>A0A5M6D1C0</accession>
<dbReference type="Proteomes" id="UP000323426">
    <property type="component" value="Unassembled WGS sequence"/>
</dbReference>
<dbReference type="RefSeq" id="WP_150091691.1">
    <property type="nucleotide sequence ID" value="NZ_VWSF01000022.1"/>
</dbReference>
<protein>
    <submittedName>
        <fullName evidence="1">Uncharacterized protein</fullName>
    </submittedName>
</protein>